<reference evidence="1 2" key="1">
    <citation type="submission" date="2018-11" db="EMBL/GenBank/DDBJ databases">
        <title>Genomic Encyclopedia of Type Strains, Phase IV (KMG-IV): sequencing the most valuable type-strain genomes for metagenomic binning, comparative biology and taxonomic classification.</title>
        <authorList>
            <person name="Goeker M."/>
        </authorList>
    </citation>
    <scope>NUCLEOTIDE SEQUENCE [LARGE SCALE GENOMIC DNA]</scope>
    <source>
        <strain evidence="1 2">DSM 100275</strain>
    </source>
</reference>
<proteinExistence type="predicted"/>
<dbReference type="RefSeq" id="WP_123401175.1">
    <property type="nucleotide sequence ID" value="NZ_RJVI01000002.1"/>
</dbReference>
<dbReference type="Proteomes" id="UP000276634">
    <property type="component" value="Unassembled WGS sequence"/>
</dbReference>
<dbReference type="EMBL" id="RJVI01000002">
    <property type="protein sequence ID" value="ROR32207.1"/>
    <property type="molecule type" value="Genomic_DNA"/>
</dbReference>
<name>A0A3N1Y4J5_9GAMM</name>
<dbReference type="AlphaFoldDB" id="A0A3N1Y4J5"/>
<gene>
    <name evidence="1" type="ORF">EDC57_1404</name>
</gene>
<organism evidence="1 2">
    <name type="scientific">Inmirania thermothiophila</name>
    <dbReference type="NCBI Taxonomy" id="1750597"/>
    <lineage>
        <taxon>Bacteria</taxon>
        <taxon>Pseudomonadati</taxon>
        <taxon>Pseudomonadota</taxon>
        <taxon>Gammaproteobacteria</taxon>
        <taxon>Chromatiales</taxon>
        <taxon>Ectothiorhodospiraceae</taxon>
        <taxon>Inmirania</taxon>
    </lineage>
</organism>
<accession>A0A3N1Y4J5</accession>
<comment type="caution">
    <text evidence="1">The sequence shown here is derived from an EMBL/GenBank/DDBJ whole genome shotgun (WGS) entry which is preliminary data.</text>
</comment>
<evidence type="ECO:0000313" key="2">
    <source>
        <dbReference type="Proteomes" id="UP000276634"/>
    </source>
</evidence>
<sequence length="102" mass="11590">MEATKRLDATARPARCFCEVEAAALREVLRRRHLEGRSTVELLQAARNERERTLVALVALLDVEEETLRTLLAPRLRPGCDPVVCRRRVRAWLEEMLAAPAS</sequence>
<protein>
    <submittedName>
        <fullName evidence="1">Uncharacterized protein</fullName>
    </submittedName>
</protein>
<evidence type="ECO:0000313" key="1">
    <source>
        <dbReference type="EMBL" id="ROR32207.1"/>
    </source>
</evidence>
<keyword evidence="2" id="KW-1185">Reference proteome</keyword>